<reference evidence="2" key="1">
    <citation type="submission" date="2019-05" db="EMBL/GenBank/DDBJ databases">
        <title>The de novo reference genome and transcriptome assemblies of the wild tomato species Solanum chilense.</title>
        <authorList>
            <person name="Stam R."/>
            <person name="Nosenko T."/>
            <person name="Hoerger A.C."/>
            <person name="Stephan W."/>
            <person name="Seidel M.A."/>
            <person name="Kuhn J.M.M."/>
            <person name="Haberer G."/>
            <person name="Tellier A."/>
        </authorList>
    </citation>
    <scope>NUCLEOTIDE SEQUENCE</scope>
    <source>
        <tissue evidence="2">Mature leaves</tissue>
    </source>
</reference>
<evidence type="ECO:0000256" key="1">
    <source>
        <dbReference type="SAM" id="MobiDB-lite"/>
    </source>
</evidence>
<dbReference type="EMBL" id="RXGB01027096">
    <property type="protein sequence ID" value="TMW81285.1"/>
    <property type="molecule type" value="Genomic_DNA"/>
</dbReference>
<accession>A0A6N2AGD8</accession>
<feature type="compositionally biased region" description="Polar residues" evidence="1">
    <location>
        <begin position="54"/>
        <end position="69"/>
    </location>
</feature>
<dbReference type="PANTHER" id="PTHR35726">
    <property type="entry name" value="GLUTAMIC ACID-RICH PROTEIN-LIKE"/>
    <property type="match status" value="1"/>
</dbReference>
<protein>
    <submittedName>
        <fullName evidence="2">Uncharacterized protein</fullName>
    </submittedName>
</protein>
<dbReference type="PANTHER" id="PTHR35726:SF9">
    <property type="match status" value="1"/>
</dbReference>
<feature type="region of interest" description="Disordered" evidence="1">
    <location>
        <begin position="50"/>
        <end position="90"/>
    </location>
</feature>
<sequence>MECCDSTSEDQNCCDFLVLVEASGDSHQFDNSKIHQEKCQENCEHYEVEDDAESSNYETRDNLGNSQEVISGFEEDNYDDDEEEEQDDGHKCSITKEVCKDIVEEKQEEEEEDVSSRRAINMEDEVERNRLFWQTCFEVGYP</sequence>
<comment type="caution">
    <text evidence="2">The sequence shown here is derived from an EMBL/GenBank/DDBJ whole genome shotgun (WGS) entry which is preliminary data.</text>
</comment>
<dbReference type="AlphaFoldDB" id="A0A6N2AGD8"/>
<name>A0A6N2AGD8_SOLCI</name>
<gene>
    <name evidence="2" type="ORF">EJD97_010643</name>
</gene>
<proteinExistence type="predicted"/>
<feature type="compositionally biased region" description="Acidic residues" evidence="1">
    <location>
        <begin position="73"/>
        <end position="87"/>
    </location>
</feature>
<organism evidence="2">
    <name type="scientific">Solanum chilense</name>
    <name type="common">Tomato</name>
    <name type="synonym">Lycopersicon chilense</name>
    <dbReference type="NCBI Taxonomy" id="4083"/>
    <lineage>
        <taxon>Eukaryota</taxon>
        <taxon>Viridiplantae</taxon>
        <taxon>Streptophyta</taxon>
        <taxon>Embryophyta</taxon>
        <taxon>Tracheophyta</taxon>
        <taxon>Spermatophyta</taxon>
        <taxon>Magnoliopsida</taxon>
        <taxon>eudicotyledons</taxon>
        <taxon>Gunneridae</taxon>
        <taxon>Pentapetalae</taxon>
        <taxon>asterids</taxon>
        <taxon>lamiids</taxon>
        <taxon>Solanales</taxon>
        <taxon>Solanaceae</taxon>
        <taxon>Solanoideae</taxon>
        <taxon>Solaneae</taxon>
        <taxon>Solanum</taxon>
        <taxon>Solanum subgen. Lycopersicon</taxon>
    </lineage>
</organism>
<evidence type="ECO:0000313" key="2">
    <source>
        <dbReference type="EMBL" id="TMW81285.1"/>
    </source>
</evidence>